<feature type="non-terminal residue" evidence="2">
    <location>
        <position position="94"/>
    </location>
</feature>
<accession>A0AAE0CHK7</accession>
<dbReference type="EMBL" id="LGRX02023460">
    <property type="protein sequence ID" value="KAK3254538.1"/>
    <property type="molecule type" value="Genomic_DNA"/>
</dbReference>
<evidence type="ECO:0000313" key="2">
    <source>
        <dbReference type="EMBL" id="KAK3254538.1"/>
    </source>
</evidence>
<gene>
    <name evidence="2" type="ORF">CYMTET_36249</name>
</gene>
<evidence type="ECO:0000313" key="3">
    <source>
        <dbReference type="Proteomes" id="UP001190700"/>
    </source>
</evidence>
<comment type="caution">
    <text evidence="2">The sequence shown here is derived from an EMBL/GenBank/DDBJ whole genome shotgun (WGS) entry which is preliminary data.</text>
</comment>
<name>A0AAE0CHK7_9CHLO</name>
<organism evidence="2 3">
    <name type="scientific">Cymbomonas tetramitiformis</name>
    <dbReference type="NCBI Taxonomy" id="36881"/>
    <lineage>
        <taxon>Eukaryota</taxon>
        <taxon>Viridiplantae</taxon>
        <taxon>Chlorophyta</taxon>
        <taxon>Pyramimonadophyceae</taxon>
        <taxon>Pyramimonadales</taxon>
        <taxon>Pyramimonadaceae</taxon>
        <taxon>Cymbomonas</taxon>
    </lineage>
</organism>
<dbReference type="AlphaFoldDB" id="A0AAE0CHK7"/>
<protein>
    <submittedName>
        <fullName evidence="2">Uncharacterized protein</fullName>
    </submittedName>
</protein>
<feature type="non-terminal residue" evidence="2">
    <location>
        <position position="1"/>
    </location>
</feature>
<dbReference type="Proteomes" id="UP001190700">
    <property type="component" value="Unassembled WGS sequence"/>
</dbReference>
<feature type="chain" id="PRO_5042113313" evidence="1">
    <location>
        <begin position="38"/>
        <end position="94"/>
    </location>
</feature>
<feature type="signal peptide" evidence="1">
    <location>
        <begin position="1"/>
        <end position="37"/>
    </location>
</feature>
<reference evidence="2 3" key="1">
    <citation type="journal article" date="2015" name="Genome Biol. Evol.">
        <title>Comparative Genomics of a Bacterivorous Green Alga Reveals Evolutionary Causalities and Consequences of Phago-Mixotrophic Mode of Nutrition.</title>
        <authorList>
            <person name="Burns J.A."/>
            <person name="Paasch A."/>
            <person name="Narechania A."/>
            <person name="Kim E."/>
        </authorList>
    </citation>
    <scope>NUCLEOTIDE SEQUENCE [LARGE SCALE GENOMIC DNA]</scope>
    <source>
        <strain evidence="2 3">PLY_AMNH</strain>
    </source>
</reference>
<sequence length="94" mass="9905">CLWPRCTRLVHCLVHCSGACLVHCLVHCSALVHSTGALPWCSAHRCSGTARCTACALPGCTAWVHCLRCTALVLYSACNSLPVHCSGACPVLCP</sequence>
<evidence type="ECO:0000256" key="1">
    <source>
        <dbReference type="SAM" id="SignalP"/>
    </source>
</evidence>
<keyword evidence="3" id="KW-1185">Reference proteome</keyword>
<proteinExistence type="predicted"/>
<keyword evidence="1" id="KW-0732">Signal</keyword>